<dbReference type="AlphaFoldDB" id="A0A2N7VE77"/>
<dbReference type="GO" id="GO:0003677">
    <property type="term" value="F:DNA binding"/>
    <property type="evidence" value="ECO:0007669"/>
    <property type="project" value="UniProtKB-KW"/>
</dbReference>
<gene>
    <name evidence="7" type="ORF">C0Z18_26850</name>
</gene>
<dbReference type="InterPro" id="IPR015421">
    <property type="entry name" value="PyrdxlP-dep_Trfase_major"/>
</dbReference>
<dbReference type="PROSITE" id="PS50949">
    <property type="entry name" value="HTH_GNTR"/>
    <property type="match status" value="1"/>
</dbReference>
<evidence type="ECO:0000256" key="5">
    <source>
        <dbReference type="ARBA" id="ARBA00023163"/>
    </source>
</evidence>
<evidence type="ECO:0000256" key="1">
    <source>
        <dbReference type="ARBA" id="ARBA00005384"/>
    </source>
</evidence>
<evidence type="ECO:0000259" key="6">
    <source>
        <dbReference type="PROSITE" id="PS50949"/>
    </source>
</evidence>
<dbReference type="Pfam" id="PF00392">
    <property type="entry name" value="GntR"/>
    <property type="match status" value="1"/>
</dbReference>
<evidence type="ECO:0000256" key="3">
    <source>
        <dbReference type="ARBA" id="ARBA00023015"/>
    </source>
</evidence>
<dbReference type="Gene3D" id="1.10.10.10">
    <property type="entry name" value="Winged helix-like DNA-binding domain superfamily/Winged helix DNA-binding domain"/>
    <property type="match status" value="1"/>
</dbReference>
<feature type="domain" description="HTH gntR-type" evidence="6">
    <location>
        <begin position="49"/>
        <end position="117"/>
    </location>
</feature>
<evidence type="ECO:0000313" key="7">
    <source>
        <dbReference type="EMBL" id="PMS15461.1"/>
    </source>
</evidence>
<dbReference type="EMBL" id="PNYA01000031">
    <property type="protein sequence ID" value="PMS15461.1"/>
    <property type="molecule type" value="Genomic_DNA"/>
</dbReference>
<accession>A0A2N7VE77</accession>
<dbReference type="GO" id="GO:0003700">
    <property type="term" value="F:DNA-binding transcription factor activity"/>
    <property type="evidence" value="ECO:0007669"/>
    <property type="project" value="InterPro"/>
</dbReference>
<dbReference type="PANTHER" id="PTHR46577:SF1">
    <property type="entry name" value="HTH-TYPE TRANSCRIPTIONAL REGULATORY PROTEIN GABR"/>
    <property type="match status" value="1"/>
</dbReference>
<dbReference type="InterPro" id="IPR004839">
    <property type="entry name" value="Aminotransferase_I/II_large"/>
</dbReference>
<proteinExistence type="inferred from homology"/>
<dbReference type="Pfam" id="PF00155">
    <property type="entry name" value="Aminotran_1_2"/>
    <property type="match status" value="1"/>
</dbReference>
<dbReference type="InterPro" id="IPR015424">
    <property type="entry name" value="PyrdxlP-dep_Trfase"/>
</dbReference>
<dbReference type="CDD" id="cd07377">
    <property type="entry name" value="WHTH_GntR"/>
    <property type="match status" value="1"/>
</dbReference>
<dbReference type="InterPro" id="IPR036388">
    <property type="entry name" value="WH-like_DNA-bd_sf"/>
</dbReference>
<name>A0A2N7VE77_9BURK</name>
<dbReference type="InterPro" id="IPR051446">
    <property type="entry name" value="HTH_trans_reg/aminotransferase"/>
</dbReference>
<organism evidence="7 8">
    <name type="scientific">Trinickia dabaoshanensis</name>
    <dbReference type="NCBI Taxonomy" id="564714"/>
    <lineage>
        <taxon>Bacteria</taxon>
        <taxon>Pseudomonadati</taxon>
        <taxon>Pseudomonadota</taxon>
        <taxon>Betaproteobacteria</taxon>
        <taxon>Burkholderiales</taxon>
        <taxon>Burkholderiaceae</taxon>
        <taxon>Trinickia</taxon>
    </lineage>
</organism>
<keyword evidence="4" id="KW-0238">DNA-binding</keyword>
<dbReference type="PANTHER" id="PTHR46577">
    <property type="entry name" value="HTH-TYPE TRANSCRIPTIONAL REGULATORY PROTEIN GABR"/>
    <property type="match status" value="1"/>
</dbReference>
<reference evidence="7 8" key="1">
    <citation type="submission" date="2018-01" db="EMBL/GenBank/DDBJ databases">
        <title>Whole genome analyses suggest that Burkholderia sensu lato contains two further novel genera in the rhizoxinica-symbiotica group Mycetohabitans gen. nov., and Trinickia gen. nov.: implications for the evolution of diazotrophy and nodulation in the Burkholderiaceae.</title>
        <authorList>
            <person name="Estrada-de los Santos P."/>
            <person name="Palmer M."/>
            <person name="Chavez-Ramirez B."/>
            <person name="Beukes C."/>
            <person name="Steenkamp E.T."/>
            <person name="Hirsch A.M."/>
            <person name="Manyaka P."/>
            <person name="Maluk M."/>
            <person name="Lafos M."/>
            <person name="Crook M."/>
            <person name="Gross E."/>
            <person name="Simon M.F."/>
            <person name="Bueno dos Reis Junior F."/>
            <person name="Poole P.S."/>
            <person name="Venter S.N."/>
            <person name="James E.K."/>
        </authorList>
    </citation>
    <scope>NUCLEOTIDE SEQUENCE [LARGE SCALE GENOMIC DNA]</scope>
    <source>
        <strain evidence="7 8">GIMN1.004</strain>
    </source>
</reference>
<dbReference type="SUPFAM" id="SSF46785">
    <property type="entry name" value="Winged helix' DNA-binding domain"/>
    <property type="match status" value="1"/>
</dbReference>
<dbReference type="GO" id="GO:0030170">
    <property type="term" value="F:pyridoxal phosphate binding"/>
    <property type="evidence" value="ECO:0007669"/>
    <property type="project" value="InterPro"/>
</dbReference>
<dbReference type="CDD" id="cd00609">
    <property type="entry name" value="AAT_like"/>
    <property type="match status" value="1"/>
</dbReference>
<comment type="caution">
    <text evidence="7">The sequence shown here is derived from an EMBL/GenBank/DDBJ whole genome shotgun (WGS) entry which is preliminary data.</text>
</comment>
<evidence type="ECO:0000256" key="4">
    <source>
        <dbReference type="ARBA" id="ARBA00023125"/>
    </source>
</evidence>
<dbReference type="InterPro" id="IPR036390">
    <property type="entry name" value="WH_DNA-bd_sf"/>
</dbReference>
<dbReference type="SUPFAM" id="SSF53383">
    <property type="entry name" value="PLP-dependent transferases"/>
    <property type="match status" value="1"/>
</dbReference>
<sequence length="485" mass="52544">MSQHRIDYVLTSLAVATSGGAAHLRQPEVNREEFVDDFVIDLESIAVSEGKTDAIRRGIERAIIEERLKPGDTLPTVRALADELGINKNTVAAAYRQLRDSGLISADGRKGSAVARHALLAASREIGGSTLRTMAVRDGNPDPLFLPDECEIRDAMGRISVAHRLYGEQRNDAGFIEWARAQFVEDKIDASHGIFVSAGALDAVERALTVANLCPGDSVAVENPGYMCVHGLVHAMQLQPIPLDIDDNGVTPASLRRAIRAGAKAVIVTTRSHNPSGVVTSRARAAELKKLIDDGGDVLFIDDDHTNVLRLAGYNPWHMGARRWLTIRSLSKTLGPDFRIAYSTGDAQTIDELEQRQNLGMGWVSNLLQRLVCELLRTSSVQRKIAAAGDAYRERHHLLTAALKKRGFDVRSGAGLNVWIPVSNEDEIIPRLIEAGWLVRSGRDLCVGKSSGIRVTAARMTASTVLGFADALATVRKAASTAFTA</sequence>
<protein>
    <recommendedName>
        <fullName evidence="6">HTH gntR-type domain-containing protein</fullName>
    </recommendedName>
</protein>
<keyword evidence="8" id="KW-1185">Reference proteome</keyword>
<keyword evidence="2" id="KW-0663">Pyridoxal phosphate</keyword>
<keyword evidence="3" id="KW-0805">Transcription regulation</keyword>
<dbReference type="Proteomes" id="UP000235616">
    <property type="component" value="Unassembled WGS sequence"/>
</dbReference>
<evidence type="ECO:0000313" key="8">
    <source>
        <dbReference type="Proteomes" id="UP000235616"/>
    </source>
</evidence>
<dbReference type="Gene3D" id="3.40.640.10">
    <property type="entry name" value="Type I PLP-dependent aspartate aminotransferase-like (Major domain)"/>
    <property type="match status" value="1"/>
</dbReference>
<dbReference type="SMART" id="SM00345">
    <property type="entry name" value="HTH_GNTR"/>
    <property type="match status" value="1"/>
</dbReference>
<comment type="similarity">
    <text evidence="1">In the C-terminal section; belongs to the class-I pyridoxal-phosphate-dependent aminotransferase family.</text>
</comment>
<evidence type="ECO:0000256" key="2">
    <source>
        <dbReference type="ARBA" id="ARBA00022898"/>
    </source>
</evidence>
<keyword evidence="5" id="KW-0804">Transcription</keyword>
<dbReference type="InterPro" id="IPR000524">
    <property type="entry name" value="Tscrpt_reg_HTH_GntR"/>
</dbReference>